<dbReference type="PROSITE" id="PS50886">
    <property type="entry name" value="TRBD"/>
    <property type="match status" value="1"/>
</dbReference>
<dbReference type="PROSITE" id="PS51447">
    <property type="entry name" value="FDX_ACB"/>
    <property type="match status" value="1"/>
</dbReference>
<evidence type="ECO:0000256" key="6">
    <source>
        <dbReference type="ARBA" id="ARBA00022598"/>
    </source>
</evidence>
<dbReference type="PROSITE" id="PS51483">
    <property type="entry name" value="B5"/>
    <property type="match status" value="1"/>
</dbReference>
<evidence type="ECO:0000256" key="15">
    <source>
        <dbReference type="HAMAP-Rule" id="MF_00283"/>
    </source>
</evidence>
<dbReference type="SUPFAM" id="SSF55681">
    <property type="entry name" value="Class II aaRS and biotin synthetases"/>
    <property type="match status" value="1"/>
</dbReference>
<keyword evidence="9 15" id="KW-0067">ATP-binding</keyword>
<dbReference type="AlphaFoldDB" id="A0A2S8A7T7"/>
<evidence type="ECO:0000256" key="16">
    <source>
        <dbReference type="PROSITE-ProRule" id="PRU00209"/>
    </source>
</evidence>
<organism evidence="20 21">
    <name type="scientific">Apibacter adventoris</name>
    <dbReference type="NCBI Taxonomy" id="1679466"/>
    <lineage>
        <taxon>Bacteria</taxon>
        <taxon>Pseudomonadati</taxon>
        <taxon>Bacteroidota</taxon>
        <taxon>Flavobacteriia</taxon>
        <taxon>Flavobacteriales</taxon>
        <taxon>Weeksellaceae</taxon>
        <taxon>Apibacter</taxon>
    </lineage>
</organism>
<evidence type="ECO:0000259" key="19">
    <source>
        <dbReference type="PROSITE" id="PS51483"/>
    </source>
</evidence>
<evidence type="ECO:0000313" key="21">
    <source>
        <dbReference type="Proteomes" id="UP000238042"/>
    </source>
</evidence>
<comment type="catalytic activity">
    <reaction evidence="14 15">
        <text>tRNA(Phe) + L-phenylalanine + ATP = L-phenylalanyl-tRNA(Phe) + AMP + diphosphate + H(+)</text>
        <dbReference type="Rhea" id="RHEA:19413"/>
        <dbReference type="Rhea" id="RHEA-COMP:9668"/>
        <dbReference type="Rhea" id="RHEA-COMP:9699"/>
        <dbReference type="ChEBI" id="CHEBI:15378"/>
        <dbReference type="ChEBI" id="CHEBI:30616"/>
        <dbReference type="ChEBI" id="CHEBI:33019"/>
        <dbReference type="ChEBI" id="CHEBI:58095"/>
        <dbReference type="ChEBI" id="CHEBI:78442"/>
        <dbReference type="ChEBI" id="CHEBI:78531"/>
        <dbReference type="ChEBI" id="CHEBI:456215"/>
        <dbReference type="EC" id="6.1.1.20"/>
    </reaction>
</comment>
<evidence type="ECO:0000256" key="13">
    <source>
        <dbReference type="ARBA" id="ARBA00023146"/>
    </source>
</evidence>
<dbReference type="InterPro" id="IPR004532">
    <property type="entry name" value="Phe-tRNA-ligase_IIc_bsu_bact"/>
</dbReference>
<dbReference type="InterPro" id="IPR045864">
    <property type="entry name" value="aa-tRNA-synth_II/BPL/LPL"/>
</dbReference>
<keyword evidence="8 15" id="KW-0547">Nucleotide-binding</keyword>
<comment type="subcellular location">
    <subcellularLocation>
        <location evidence="1 15">Cytoplasm</location>
    </subcellularLocation>
</comment>
<dbReference type="InterPro" id="IPR020825">
    <property type="entry name" value="Phe-tRNA_synthase-like_B3/B4"/>
</dbReference>
<evidence type="ECO:0000256" key="1">
    <source>
        <dbReference type="ARBA" id="ARBA00004496"/>
    </source>
</evidence>
<evidence type="ECO:0000313" key="20">
    <source>
        <dbReference type="EMBL" id="PQL90556.1"/>
    </source>
</evidence>
<dbReference type="EC" id="6.1.1.20" evidence="15"/>
<keyword evidence="10 15" id="KW-0460">Magnesium</keyword>
<dbReference type="EMBL" id="PSZM01000046">
    <property type="protein sequence ID" value="PQL90556.1"/>
    <property type="molecule type" value="Genomic_DNA"/>
</dbReference>
<keyword evidence="6 15" id="KW-0436">Ligase</keyword>
<dbReference type="SUPFAM" id="SSF54991">
    <property type="entry name" value="Anticodon-binding domain of PheRS"/>
    <property type="match status" value="1"/>
</dbReference>
<keyword evidence="5 16" id="KW-0820">tRNA-binding</keyword>
<dbReference type="FunFam" id="3.30.70.380:FF:000001">
    <property type="entry name" value="Phenylalanine--tRNA ligase beta subunit"/>
    <property type="match status" value="1"/>
</dbReference>
<reference evidence="20 21" key="1">
    <citation type="submission" date="2018-02" db="EMBL/GenBank/DDBJ databases">
        <title>Genome sequences of Apibacter spp., gut symbionts of Asian honey bees.</title>
        <authorList>
            <person name="Kwong W.K."/>
            <person name="Steele M.I."/>
            <person name="Moran N.A."/>
        </authorList>
    </citation>
    <scope>NUCLEOTIDE SEQUENCE [LARGE SCALE GENOMIC DNA]</scope>
    <source>
        <strain evidence="21">wkB301</strain>
    </source>
</reference>
<keyword evidence="4 15" id="KW-0963">Cytoplasm</keyword>
<proteinExistence type="inferred from homology"/>
<dbReference type="SMART" id="SM00896">
    <property type="entry name" value="FDX-ACB"/>
    <property type="match status" value="1"/>
</dbReference>
<dbReference type="GO" id="GO:0000287">
    <property type="term" value="F:magnesium ion binding"/>
    <property type="evidence" value="ECO:0007669"/>
    <property type="project" value="UniProtKB-UniRule"/>
</dbReference>
<evidence type="ECO:0000259" key="17">
    <source>
        <dbReference type="PROSITE" id="PS50886"/>
    </source>
</evidence>
<dbReference type="InterPro" id="IPR005146">
    <property type="entry name" value="B3/B4_tRNA-bd"/>
</dbReference>
<feature type="domain" description="B5" evidence="19">
    <location>
        <begin position="416"/>
        <end position="492"/>
    </location>
</feature>
<dbReference type="Pfam" id="PF03147">
    <property type="entry name" value="FDX-ACB"/>
    <property type="match status" value="1"/>
</dbReference>
<dbReference type="SMART" id="SM00874">
    <property type="entry name" value="B5"/>
    <property type="match status" value="1"/>
</dbReference>
<comment type="caution">
    <text evidence="20">The sequence shown here is derived from an EMBL/GenBank/DDBJ whole genome shotgun (WGS) entry which is preliminary data.</text>
</comment>
<dbReference type="GO" id="GO:0005524">
    <property type="term" value="F:ATP binding"/>
    <property type="evidence" value="ECO:0007669"/>
    <property type="project" value="UniProtKB-UniRule"/>
</dbReference>
<evidence type="ECO:0000259" key="18">
    <source>
        <dbReference type="PROSITE" id="PS51447"/>
    </source>
</evidence>
<evidence type="ECO:0000256" key="14">
    <source>
        <dbReference type="ARBA" id="ARBA00049255"/>
    </source>
</evidence>
<dbReference type="SUPFAM" id="SSF50249">
    <property type="entry name" value="Nucleic acid-binding proteins"/>
    <property type="match status" value="1"/>
</dbReference>
<comment type="cofactor">
    <cofactor evidence="15">
        <name>Mg(2+)</name>
        <dbReference type="ChEBI" id="CHEBI:18420"/>
    </cofactor>
    <text evidence="15">Binds 2 magnesium ions per tetramer.</text>
</comment>
<feature type="binding site" evidence="15">
    <location>
        <position position="479"/>
    </location>
    <ligand>
        <name>Mg(2+)</name>
        <dbReference type="ChEBI" id="CHEBI:18420"/>
        <note>shared with alpha subunit</note>
    </ligand>
</feature>
<keyword evidence="11 16" id="KW-0694">RNA-binding</keyword>
<feature type="domain" description="FDX-ACB" evidence="18">
    <location>
        <begin position="712"/>
        <end position="805"/>
    </location>
</feature>
<dbReference type="CDD" id="cd00769">
    <property type="entry name" value="PheRS_beta_core"/>
    <property type="match status" value="1"/>
</dbReference>
<keyword evidence="7 15" id="KW-0479">Metal-binding</keyword>
<keyword evidence="21" id="KW-1185">Reference proteome</keyword>
<dbReference type="InterPro" id="IPR005147">
    <property type="entry name" value="tRNA_synthase_B5-dom"/>
</dbReference>
<dbReference type="InterPro" id="IPR041616">
    <property type="entry name" value="PheRS_beta_core"/>
</dbReference>
<dbReference type="NCBIfam" id="TIGR00472">
    <property type="entry name" value="pheT_bact"/>
    <property type="match status" value="1"/>
</dbReference>
<dbReference type="Pfam" id="PF01588">
    <property type="entry name" value="tRNA_bind"/>
    <property type="match status" value="1"/>
</dbReference>
<dbReference type="OrthoDB" id="9805455at2"/>
<dbReference type="Gene3D" id="3.30.930.10">
    <property type="entry name" value="Bira Bifunctional Protein, Domain 2"/>
    <property type="match status" value="1"/>
</dbReference>
<accession>A0A2S8A7T7</accession>
<dbReference type="SMART" id="SM00873">
    <property type="entry name" value="B3_4"/>
    <property type="match status" value="1"/>
</dbReference>
<dbReference type="Proteomes" id="UP000238042">
    <property type="component" value="Unassembled WGS sequence"/>
</dbReference>
<evidence type="ECO:0000256" key="9">
    <source>
        <dbReference type="ARBA" id="ARBA00022840"/>
    </source>
</evidence>
<evidence type="ECO:0000256" key="7">
    <source>
        <dbReference type="ARBA" id="ARBA00022723"/>
    </source>
</evidence>
<dbReference type="RefSeq" id="WP_105247705.1">
    <property type="nucleotide sequence ID" value="NZ_PSZM01000046.1"/>
</dbReference>
<dbReference type="InterPro" id="IPR002547">
    <property type="entry name" value="tRNA-bd_dom"/>
</dbReference>
<dbReference type="InterPro" id="IPR009061">
    <property type="entry name" value="DNA-bd_dom_put_sf"/>
</dbReference>
<dbReference type="Pfam" id="PF03483">
    <property type="entry name" value="B3_4"/>
    <property type="match status" value="1"/>
</dbReference>
<dbReference type="SUPFAM" id="SSF56037">
    <property type="entry name" value="PheT/TilS domain"/>
    <property type="match status" value="1"/>
</dbReference>
<dbReference type="Gene3D" id="3.30.56.10">
    <property type="match status" value="2"/>
</dbReference>
<dbReference type="Gene3D" id="3.50.40.10">
    <property type="entry name" value="Phenylalanyl-trna Synthetase, Chain B, domain 3"/>
    <property type="match status" value="1"/>
</dbReference>
<protein>
    <recommendedName>
        <fullName evidence="15">Phenylalanine--tRNA ligase beta subunit</fullName>
        <ecNumber evidence="15">6.1.1.20</ecNumber>
    </recommendedName>
    <alternativeName>
        <fullName evidence="15">Phenylalanyl-tRNA synthetase beta subunit</fullName>
        <shortName evidence="15">PheRS</shortName>
    </alternativeName>
</protein>
<evidence type="ECO:0000256" key="8">
    <source>
        <dbReference type="ARBA" id="ARBA00022741"/>
    </source>
</evidence>
<evidence type="ECO:0000256" key="10">
    <source>
        <dbReference type="ARBA" id="ARBA00022842"/>
    </source>
</evidence>
<dbReference type="GO" id="GO:0009328">
    <property type="term" value="C:phenylalanine-tRNA ligase complex"/>
    <property type="evidence" value="ECO:0007669"/>
    <property type="project" value="TreeGrafter"/>
</dbReference>
<dbReference type="HAMAP" id="MF_00283">
    <property type="entry name" value="Phe_tRNA_synth_beta1"/>
    <property type="match status" value="1"/>
</dbReference>
<dbReference type="InterPro" id="IPR005121">
    <property type="entry name" value="Fdx_antiC-bd"/>
</dbReference>
<feature type="binding site" evidence="15">
    <location>
        <position position="480"/>
    </location>
    <ligand>
        <name>Mg(2+)</name>
        <dbReference type="ChEBI" id="CHEBI:18420"/>
        <note>shared with alpha subunit</note>
    </ligand>
</feature>
<feature type="binding site" evidence="15">
    <location>
        <position position="476"/>
    </location>
    <ligand>
        <name>Mg(2+)</name>
        <dbReference type="ChEBI" id="CHEBI:18420"/>
        <note>shared with alpha subunit</note>
    </ligand>
</feature>
<dbReference type="InterPro" id="IPR045060">
    <property type="entry name" value="Phe-tRNA-ligase_IIc_bsu"/>
</dbReference>
<dbReference type="GO" id="GO:0000049">
    <property type="term" value="F:tRNA binding"/>
    <property type="evidence" value="ECO:0007669"/>
    <property type="project" value="UniProtKB-UniRule"/>
</dbReference>
<dbReference type="GO" id="GO:0006432">
    <property type="term" value="P:phenylalanyl-tRNA aminoacylation"/>
    <property type="evidence" value="ECO:0007669"/>
    <property type="project" value="UniProtKB-UniRule"/>
</dbReference>
<dbReference type="Pfam" id="PF03484">
    <property type="entry name" value="B5"/>
    <property type="match status" value="1"/>
</dbReference>
<dbReference type="InterPro" id="IPR036690">
    <property type="entry name" value="Fdx_antiC-bd_sf"/>
</dbReference>
<gene>
    <name evidence="15" type="primary">pheT</name>
    <name evidence="20" type="ORF">C4S77_11795</name>
</gene>
<evidence type="ECO:0000256" key="12">
    <source>
        <dbReference type="ARBA" id="ARBA00022917"/>
    </source>
</evidence>
<evidence type="ECO:0000256" key="3">
    <source>
        <dbReference type="ARBA" id="ARBA00011209"/>
    </source>
</evidence>
<dbReference type="Gene3D" id="2.40.50.140">
    <property type="entry name" value="Nucleic acid-binding proteins"/>
    <property type="match status" value="1"/>
</dbReference>
<dbReference type="Pfam" id="PF17759">
    <property type="entry name" value="tRNA_synthFbeta"/>
    <property type="match status" value="1"/>
</dbReference>
<dbReference type="InterPro" id="IPR012340">
    <property type="entry name" value="NA-bd_OB-fold"/>
</dbReference>
<evidence type="ECO:0000256" key="11">
    <source>
        <dbReference type="ARBA" id="ARBA00022884"/>
    </source>
</evidence>
<feature type="domain" description="TRNA-binding" evidence="17">
    <location>
        <begin position="42"/>
        <end position="155"/>
    </location>
</feature>
<sequence>MKISYNWLKKYINTDISIERIASTLTDTGLEVEGIEEIESIKGSLEGVIVGEVIQCEKHSNADKLKVTQVNLGDNKIVQIVCGAPNVALGQKVPVATVGTILYPKNGEKFEIKKSKIRGEESLGMICAEDELGIGENHDGIIILDSELKAGTPLSEVYQVTKDYCIEIGLTPNRTDAMSHYGVARDLYASLKNKKIKSTLAPLTIENFKLDEEKGNPIEIEIENTELCPRYSGIYIKDIQLGSSPQWLQDQLKTIGLSPINNAVDITNYILHSYGQPLHAFDADKIGKQKIIVGTVEEGTTITTLDGVKRVLNSDELIIKDGNNIPMCIAGVYGGKDSGVTETTKNIFLEAAYFQPVSIRKTSKKEGLNTDSSFRFERGIDPNITILALKKAGQLFQELTQGKIIGEIIDHYPSPINNSNTILRYYKIDQILGKRIHRDQIKEILKSLDITIISETNEVLDLIIPAYRVDVTREIDVIEEVARIYGYNQIEFPEKFSFAYTKSEQKNDEHIENVIANQLTSHGFNEVINNSLTEKREENNNTYVEILNPLSNELAVMRQSLVYGLLGNIAFNINRNQKEIKLFEFGKVYFKSQEKYLEHKKLAIAISGNIQENNWIYPNNNSTFYHLKGIIQQLFKTLSVYNIQEKPIETSLFKEGIELKNNKGSLVKMGSINSKILKEYNIKEEVFYAELEWEKLFLISANKPAKKLIEIPKFPGSSRDLALLLDKNIKYIDLYNAAFETERKLLKSVNLFDVYEGKNLPDNKKSYALNFYLQNENKTITEKDIDKVMNKLIEKFSSQFHAELRNN</sequence>
<dbReference type="SUPFAM" id="SSF46955">
    <property type="entry name" value="Putative DNA-binding domain"/>
    <property type="match status" value="1"/>
</dbReference>
<dbReference type="InterPro" id="IPR033714">
    <property type="entry name" value="tRNA_bind_bactPheRS"/>
</dbReference>
<name>A0A2S8A7T7_9FLAO</name>
<comment type="similarity">
    <text evidence="2 15">Belongs to the phenylalanyl-tRNA synthetase beta subunit family. Type 1 subfamily.</text>
</comment>
<dbReference type="CDD" id="cd02796">
    <property type="entry name" value="tRNA_bind_bactPheRS"/>
    <property type="match status" value="1"/>
</dbReference>
<evidence type="ECO:0000256" key="4">
    <source>
        <dbReference type="ARBA" id="ARBA00022490"/>
    </source>
</evidence>
<comment type="subunit">
    <text evidence="3 15">Tetramer of two alpha and two beta subunits.</text>
</comment>
<keyword evidence="12 15" id="KW-0648">Protein biosynthesis</keyword>
<evidence type="ECO:0000256" key="2">
    <source>
        <dbReference type="ARBA" id="ARBA00008653"/>
    </source>
</evidence>
<dbReference type="GO" id="GO:0004826">
    <property type="term" value="F:phenylalanine-tRNA ligase activity"/>
    <property type="evidence" value="ECO:0007669"/>
    <property type="project" value="UniProtKB-UniRule"/>
</dbReference>
<keyword evidence="13 15" id="KW-0030">Aminoacyl-tRNA synthetase</keyword>
<dbReference type="PANTHER" id="PTHR10947">
    <property type="entry name" value="PHENYLALANYL-TRNA SYNTHETASE BETA CHAIN AND LEUCINE-RICH REPEAT-CONTAINING PROTEIN 47"/>
    <property type="match status" value="1"/>
</dbReference>
<feature type="binding site" evidence="15">
    <location>
        <position position="470"/>
    </location>
    <ligand>
        <name>Mg(2+)</name>
        <dbReference type="ChEBI" id="CHEBI:18420"/>
        <note>shared with alpha subunit</note>
    </ligand>
</feature>
<evidence type="ECO:0000256" key="5">
    <source>
        <dbReference type="ARBA" id="ARBA00022555"/>
    </source>
</evidence>
<dbReference type="NCBIfam" id="NF045760">
    <property type="entry name" value="YtpR"/>
    <property type="match status" value="1"/>
</dbReference>
<dbReference type="FunFam" id="2.40.50.140:FF:000045">
    <property type="entry name" value="Phenylalanine--tRNA ligase beta subunit"/>
    <property type="match status" value="1"/>
</dbReference>
<dbReference type="Gene3D" id="3.30.70.380">
    <property type="entry name" value="Ferrodoxin-fold anticodon-binding domain"/>
    <property type="match status" value="1"/>
</dbReference>
<dbReference type="PANTHER" id="PTHR10947:SF0">
    <property type="entry name" value="PHENYLALANINE--TRNA LIGASE BETA SUBUNIT"/>
    <property type="match status" value="1"/>
</dbReference>